<dbReference type="RefSeq" id="WP_344174280.1">
    <property type="nucleotide sequence ID" value="NZ_BAAARY010000027.1"/>
</dbReference>
<reference evidence="2 3" key="1">
    <citation type="journal article" date="2019" name="Int. J. Syst. Evol. Microbiol.">
        <title>The Global Catalogue of Microorganisms (GCM) 10K type strain sequencing project: providing services to taxonomists for standard genome sequencing and annotation.</title>
        <authorList>
            <consortium name="The Broad Institute Genomics Platform"/>
            <consortium name="The Broad Institute Genome Sequencing Center for Infectious Disease"/>
            <person name="Wu L."/>
            <person name="Ma J."/>
        </authorList>
    </citation>
    <scope>NUCLEOTIDE SEQUENCE [LARGE SCALE GENOMIC DNA]</scope>
    <source>
        <strain evidence="2 3">JCM 3367</strain>
    </source>
</reference>
<dbReference type="EMBL" id="BAAARY010000027">
    <property type="protein sequence ID" value="GAA2531581.1"/>
    <property type="molecule type" value="Genomic_DNA"/>
</dbReference>
<protein>
    <submittedName>
        <fullName evidence="2">Uncharacterized protein</fullName>
    </submittedName>
</protein>
<evidence type="ECO:0000313" key="2">
    <source>
        <dbReference type="EMBL" id="GAA2531581.1"/>
    </source>
</evidence>
<dbReference type="Proteomes" id="UP001499978">
    <property type="component" value="Unassembled WGS sequence"/>
</dbReference>
<evidence type="ECO:0000256" key="1">
    <source>
        <dbReference type="SAM" id="Coils"/>
    </source>
</evidence>
<keyword evidence="1" id="KW-0175">Coiled coil</keyword>
<organism evidence="2 3">
    <name type="scientific">Pilimelia columellifera subsp. columellifera</name>
    <dbReference type="NCBI Taxonomy" id="706583"/>
    <lineage>
        <taxon>Bacteria</taxon>
        <taxon>Bacillati</taxon>
        <taxon>Actinomycetota</taxon>
        <taxon>Actinomycetes</taxon>
        <taxon>Micromonosporales</taxon>
        <taxon>Micromonosporaceae</taxon>
        <taxon>Pilimelia</taxon>
    </lineage>
</organism>
<accession>A0ABN3NQT1</accession>
<sequence>MYDADDLGVAQQRLDAAALTPGTTVQVATTRALQVAIDTGPGEVDGFVVAPAAALFDRDAATAEVERRETASATRAEHLRQLELARDRDKQLIHELALLATICPPGHLEHLAAEHKRITAGIDVAEKRHSVLTAQLGDFNVRAAQLSRQREETIKRERIMNSRVHILGGLTHQLPAIAELRNKLAQVPAAREGLEAARAIAAASERELRTAAERANGDVSRDRRIVAEFIREATQLADAAGEATAEAEAVTLAQARSTFGTARTAYQIQASRNVIAAQIEGLAGQMSRLTAAMAAADQDVRHLADDLAATPAAADPAMTAELTATSEEQYAEALGDRAVKRSDAEDADRALQKAGRNRPLRAELMLPVTEPADLDHALHLRAGAEERQKCHRAQQQAAAEALARLEARIERLTNDADQFDSLAASLISNDCQVTDAAIPPAAYAGAITDGMSEADAARRELAKADRSVATARAAVTERGHVISRWSGEARFAAVSTEVKARFSGGEHTTGLAEEADHLIAEIVLYRANLQGQIDEVEQDKEIVVSALCEEARTCLKLLQRAQTQAQLPAGIGDHLKNRRFLDVGPKRGVDTSPPVMRSRISTLVDGLVQSEAKTQPDGKALIWQAVSAAVGGPGNFMARVLKPSTNLADEREPVERMGKWSGGEKVTISLLLFCMLARLRAASRGTDHPGLGVLPMDNPLGTVNYVAFLDLQRRVAAANGIQLIFLSGLADMRAIGRFPNVIRMKNTHNHYRTYAQVSERNVNEDNVAAAITTARLTFPLQESLL</sequence>
<comment type="caution">
    <text evidence="2">The sequence shown here is derived from an EMBL/GenBank/DDBJ whole genome shotgun (WGS) entry which is preliminary data.</text>
</comment>
<gene>
    <name evidence="2" type="ORF">GCM10010201_33840</name>
</gene>
<proteinExistence type="predicted"/>
<keyword evidence="3" id="KW-1185">Reference proteome</keyword>
<name>A0ABN3NQT1_9ACTN</name>
<evidence type="ECO:0000313" key="3">
    <source>
        <dbReference type="Proteomes" id="UP001499978"/>
    </source>
</evidence>
<feature type="coiled-coil region" evidence="1">
    <location>
        <begin position="395"/>
        <end position="422"/>
    </location>
</feature>